<dbReference type="PANTHER" id="PTHR40084">
    <property type="entry name" value="PHOSPHOHYDROLASE, PHP FAMILY"/>
    <property type="match status" value="1"/>
</dbReference>
<name>A0A8J6I1U7_9FIRM</name>
<dbReference type="SUPFAM" id="SSF89550">
    <property type="entry name" value="PHP domain-like"/>
    <property type="match status" value="1"/>
</dbReference>
<dbReference type="PANTHER" id="PTHR40084:SF1">
    <property type="entry name" value="PHOSPHOTRANSFERASE"/>
    <property type="match status" value="1"/>
</dbReference>
<evidence type="ECO:0000313" key="2">
    <source>
        <dbReference type="Proteomes" id="UP000657177"/>
    </source>
</evidence>
<dbReference type="Proteomes" id="UP000657177">
    <property type="component" value="Unassembled WGS sequence"/>
</dbReference>
<dbReference type="EMBL" id="JAAKDE010000009">
    <property type="protein sequence ID" value="MBA2132854.1"/>
    <property type="molecule type" value="Genomic_DNA"/>
</dbReference>
<keyword evidence="2" id="KW-1185">Reference proteome</keyword>
<dbReference type="Gene3D" id="3.20.20.140">
    <property type="entry name" value="Metal-dependent hydrolases"/>
    <property type="match status" value="1"/>
</dbReference>
<protein>
    <recommendedName>
        <fullName evidence="3">TIGR00375 family protein</fullName>
    </recommendedName>
</protein>
<dbReference type="CDD" id="cd19067">
    <property type="entry name" value="PfuEndoQ-like"/>
    <property type="match status" value="1"/>
</dbReference>
<evidence type="ECO:0008006" key="3">
    <source>
        <dbReference type="Google" id="ProtNLM"/>
    </source>
</evidence>
<dbReference type="AlphaFoldDB" id="A0A8J6I1U7"/>
<accession>A0A8J6I1U7</accession>
<organism evidence="1 2">
    <name type="scientific">Capillibacterium thermochitinicola</name>
    <dbReference type="NCBI Taxonomy" id="2699427"/>
    <lineage>
        <taxon>Bacteria</taxon>
        <taxon>Bacillati</taxon>
        <taxon>Bacillota</taxon>
        <taxon>Capillibacterium</taxon>
    </lineage>
</organism>
<comment type="caution">
    <text evidence="1">The sequence shown here is derived from an EMBL/GenBank/DDBJ whole genome shotgun (WGS) entry which is preliminary data.</text>
</comment>
<gene>
    <name evidence="1" type="ORF">G5B42_04765</name>
</gene>
<sequence>MHYWADLHVHSRYAMAASKEITPEQLVFWARRKGLTLIGTGDLTHPGWRDELRTKLEEAEEGLWRLKPSCELPPGSDLPMAPTVRFVLAGEVSTVYKKAGKTRKVHHLILLPHFEAAERLAGRLERYGNLHSDGRPTLGLDSRDLLAITLEVAPAAVLIPAHIWTPHYSVFGMKTGFNSLEECYGDLTAEIHAVETGLSSDPAMNRRLSILDDYALVSNSDAHSPAKLAREATRFETELSFSGLRRALRRPFPGLMGTVEFFPEEGKYHWDGHRACGVRWSPQQTMAAGERCPVCGRRVTVGVLHRVAVLADRAEEGQPPAARPAERLLSLSKIIAEAEQAGEGTKKVQRLYDRMLATHGPELSILREVPLEDLAETAGVRVAEGVRRVRLGLLKVTPGYDGVYGTVEIY</sequence>
<proteinExistence type="predicted"/>
<dbReference type="InterPro" id="IPR016195">
    <property type="entry name" value="Pol/histidinol_Pase-like"/>
</dbReference>
<dbReference type="RefSeq" id="WP_181339311.1">
    <property type="nucleotide sequence ID" value="NZ_JAAKDE010000009.1"/>
</dbReference>
<reference evidence="1" key="1">
    <citation type="submission" date="2020-06" db="EMBL/GenBank/DDBJ databases">
        <title>Novel chitinolytic bacterium.</title>
        <authorList>
            <person name="Ungkulpasvich U."/>
            <person name="Kosugi A."/>
            <person name="Uke A."/>
        </authorList>
    </citation>
    <scope>NUCLEOTIDE SEQUENCE</scope>
    <source>
        <strain evidence="1">UUS1-1</strain>
    </source>
</reference>
<evidence type="ECO:0000313" key="1">
    <source>
        <dbReference type="EMBL" id="MBA2132854.1"/>
    </source>
</evidence>